<keyword evidence="2" id="KW-1185">Reference proteome</keyword>
<sequence length="335" mass="35892">MTTTAAAAHAAITDPTPTMASVFSAASTPARQADPGAQVLSVAQLRSLGVHPSTVTKRCRPGGPWRRLATGVVLLERGEPTRHQLLQAAVAYLGHSVITGVDALRAHGIGLPPPPAVRTLVSTHRRLTPPAFVALERTSRLPVPIIIEGLPFAPPARATIDAARHETEPDRIRRVLALAVRDGLCTLDELGEELGEGNQRGSAAVRVELRKLSRTDTCDLRSAAHQLARRCPLPPPRWDTTVFTRDRRHLGQVDAWWDDVGLAWSVAPTTSPHGGTRDEPSHLALAAAGVVLVRTDPSVLRHHGDLVVAELVGAFRQAARRPRPHVLADARVVAA</sequence>
<evidence type="ECO:0000313" key="2">
    <source>
        <dbReference type="Proteomes" id="UP000004691"/>
    </source>
</evidence>
<protein>
    <recommendedName>
        <fullName evidence="3">Transcriptional regulator, AbiEi antitoxin, Type IV TA system</fullName>
    </recommendedName>
</protein>
<dbReference type="HOGENOM" id="CLU_070742_0_0_11"/>
<dbReference type="EMBL" id="JH636049">
    <property type="protein sequence ID" value="EID53489.1"/>
    <property type="molecule type" value="Genomic_DNA"/>
</dbReference>
<accession>I0V036</accession>
<dbReference type="eggNOG" id="ENOG5033QES">
    <property type="taxonomic scope" value="Bacteria"/>
</dbReference>
<organism evidence="1 2">
    <name type="scientific">Saccharomonospora xinjiangensis XJ-54</name>
    <dbReference type="NCBI Taxonomy" id="882086"/>
    <lineage>
        <taxon>Bacteria</taxon>
        <taxon>Bacillati</taxon>
        <taxon>Actinomycetota</taxon>
        <taxon>Actinomycetes</taxon>
        <taxon>Pseudonocardiales</taxon>
        <taxon>Pseudonocardiaceae</taxon>
        <taxon>Saccharomonospora</taxon>
    </lineage>
</organism>
<evidence type="ECO:0000313" key="1">
    <source>
        <dbReference type="EMBL" id="EID53489.1"/>
    </source>
</evidence>
<reference evidence="1 2" key="1">
    <citation type="submission" date="2012-01" db="EMBL/GenBank/DDBJ databases">
        <title>Improved High-Quality Draft sequence of Saccharomonospora xinjiangensis XJ-54.</title>
        <authorList>
            <consortium name="US DOE Joint Genome Institute"/>
            <person name="Lucas S."/>
            <person name="Han J."/>
            <person name="Lapidus A."/>
            <person name="Cheng J.-F."/>
            <person name="Goodwin L."/>
            <person name="Pitluck S."/>
            <person name="Peters L."/>
            <person name="Mikhailova N."/>
            <person name="Teshima H."/>
            <person name="Detter J.C."/>
            <person name="Han C."/>
            <person name="Tapia R."/>
            <person name="Land M."/>
            <person name="Hauser L."/>
            <person name="Kyrpides N."/>
            <person name="Ivanova N."/>
            <person name="Pagani I."/>
            <person name="Brambilla E.-M."/>
            <person name="Klenk H.-P."/>
            <person name="Woyke T."/>
        </authorList>
    </citation>
    <scope>NUCLEOTIDE SEQUENCE [LARGE SCALE GENOMIC DNA]</scope>
    <source>
        <strain evidence="1 2">XJ-54</strain>
    </source>
</reference>
<proteinExistence type="predicted"/>
<name>I0V036_9PSEU</name>
<evidence type="ECO:0008006" key="3">
    <source>
        <dbReference type="Google" id="ProtNLM"/>
    </source>
</evidence>
<dbReference type="Proteomes" id="UP000004691">
    <property type="component" value="Unassembled WGS sequence"/>
</dbReference>
<gene>
    <name evidence="1" type="ORF">SacxiDRAFT_1234</name>
</gene>
<dbReference type="AlphaFoldDB" id="I0V036"/>
<dbReference type="STRING" id="882086.SacxiDRAFT_1234"/>